<evidence type="ECO:0000259" key="1">
    <source>
        <dbReference type="Pfam" id="PF00082"/>
    </source>
</evidence>
<dbReference type="EMBL" id="VORT01000005">
    <property type="protein sequence ID" value="TXD73320.1"/>
    <property type="molecule type" value="Genomic_DNA"/>
</dbReference>
<dbReference type="InterPro" id="IPR034074">
    <property type="entry name" value="Y4bN_pept_dom"/>
</dbReference>
<evidence type="ECO:0000313" key="3">
    <source>
        <dbReference type="Proteomes" id="UP000321497"/>
    </source>
</evidence>
<dbReference type="InterPro" id="IPR000209">
    <property type="entry name" value="Peptidase_S8/S53_dom"/>
</dbReference>
<accession>A0A5C6Z1H4</accession>
<dbReference type="Gene3D" id="3.40.50.200">
    <property type="entry name" value="Peptidase S8/S53 domain"/>
    <property type="match status" value="1"/>
</dbReference>
<organism evidence="2 3">
    <name type="scientific">Aequorivita antarctica</name>
    <dbReference type="NCBI Taxonomy" id="153266"/>
    <lineage>
        <taxon>Bacteria</taxon>
        <taxon>Pseudomonadati</taxon>
        <taxon>Bacteroidota</taxon>
        <taxon>Flavobacteriia</taxon>
        <taxon>Flavobacteriales</taxon>
        <taxon>Flavobacteriaceae</taxon>
        <taxon>Aequorivita</taxon>
    </lineage>
</organism>
<dbReference type="OrthoDB" id="1100338at2"/>
<feature type="domain" description="Peptidase S8/S53" evidence="1">
    <location>
        <begin position="349"/>
        <end position="630"/>
    </location>
</feature>
<protein>
    <submittedName>
        <fullName evidence="2">S8 family peptidase</fullName>
    </submittedName>
</protein>
<comment type="caution">
    <text evidence="2">The sequence shown here is derived from an EMBL/GenBank/DDBJ whole genome shotgun (WGS) entry which is preliminary data.</text>
</comment>
<keyword evidence="3" id="KW-1185">Reference proteome</keyword>
<gene>
    <name evidence="2" type="ORF">ESU54_09310</name>
</gene>
<dbReference type="InterPro" id="IPR036852">
    <property type="entry name" value="Peptidase_S8/S53_dom_sf"/>
</dbReference>
<dbReference type="Proteomes" id="UP000321497">
    <property type="component" value="Unassembled WGS sequence"/>
</dbReference>
<name>A0A5C6Z1H4_9FLAO</name>
<sequence length="829" mass="91137">MANSPVQIVLNTNDFIEALENKGGGSSKDFFADNDLAFIGHRNNLQKQLSEIKNLQLTSSFSKISYAKVTLKPIALAKSHRPTSQLFKRDTAPIVGAGDLGELFVELTPEGVNTINTAVGQAETETRYKENKKNGKLEPNPSRLRSEIGAIQNIIPYTASDKRKFSVNEALEWFSHPQSGGSYLVELFEAPPQRQDWDLLSTHKFQLFKSFFDRLESIGNGLVVSRVITGSGAAVIFGIKLEKSSATPIIHLLPATSSFGKSGEKKQIELDAGKHHELLDFLGQHPLVKRIMLPPIITQSMNSHPVKRGDVYDVPPIKPENSYPKICIVDGGVSDIYGDWIEDRWDLISHTDKDESHGTFIAGLTIVGQTLNGDAICKEVDGCKIIDLDILPIPSKYDNYFPRPFQFFSELENAVEDLKSRTGVRIFNFSMNVEEHASTTGYSLFAQLLDKIAEENDVVFVISAGNTKSVDMRREWSNDAFEAVKILASSRNDTIKKPAESCRNVSVAALNPPNLEGVIPYALSNYSCRGPGLRVGLKPDFAHIGGSGTIHPEHGHGLLSLDIGGKIVDGCGTSYAAPHVAKTLASLDHSIEGNVSRETLIGLGVHHAVLPESLNDKNLRNITKHLVGFGVPNGSDEILNGNASSITLVFANRIINRHKMSFKFSWPPSLVSNGKCFGHAKLTIVSTPRFDYKYGAEFVRVNIDAALRQQQNNGHYLGRLKAIYTPDQGDGSLFEKDQIEHSFKWSPVKVYEKTFPRGVGPTTNWSLDVEYLARDGVTIPADGVPFTAILTISDPNGEKPVFNDMRQMLQSLGVQAVDIKTAARIVPRV</sequence>
<dbReference type="AlphaFoldDB" id="A0A5C6Z1H4"/>
<dbReference type="CDD" id="cd04847">
    <property type="entry name" value="Peptidases_S8_Subtilisin_like_2"/>
    <property type="match status" value="1"/>
</dbReference>
<evidence type="ECO:0000313" key="2">
    <source>
        <dbReference type="EMBL" id="TXD73320.1"/>
    </source>
</evidence>
<reference evidence="2 3" key="1">
    <citation type="submission" date="2019-08" db="EMBL/GenBank/DDBJ databases">
        <title>Genome of Aequorivita antarctica SW49 (type strain).</title>
        <authorList>
            <person name="Bowman J.P."/>
        </authorList>
    </citation>
    <scope>NUCLEOTIDE SEQUENCE [LARGE SCALE GENOMIC DNA]</scope>
    <source>
        <strain evidence="2 3">SW49</strain>
    </source>
</reference>
<dbReference type="SUPFAM" id="SSF52743">
    <property type="entry name" value="Subtilisin-like"/>
    <property type="match status" value="1"/>
</dbReference>
<proteinExistence type="predicted"/>
<dbReference type="GO" id="GO:0006508">
    <property type="term" value="P:proteolysis"/>
    <property type="evidence" value="ECO:0007669"/>
    <property type="project" value="InterPro"/>
</dbReference>
<dbReference type="GO" id="GO:0004252">
    <property type="term" value="F:serine-type endopeptidase activity"/>
    <property type="evidence" value="ECO:0007669"/>
    <property type="project" value="InterPro"/>
</dbReference>
<dbReference type="RefSeq" id="WP_111845999.1">
    <property type="nucleotide sequence ID" value="NZ_UEGI01000033.1"/>
</dbReference>
<dbReference type="Pfam" id="PF00082">
    <property type="entry name" value="Peptidase_S8"/>
    <property type="match status" value="1"/>
</dbReference>